<comment type="caution">
    <text evidence="2">The sequence shown here is derived from an EMBL/GenBank/DDBJ whole genome shotgun (WGS) entry which is preliminary data.</text>
</comment>
<feature type="region of interest" description="Disordered" evidence="1">
    <location>
        <begin position="98"/>
        <end position="189"/>
    </location>
</feature>
<feature type="compositionally biased region" description="Low complexity" evidence="1">
    <location>
        <begin position="157"/>
        <end position="171"/>
    </location>
</feature>
<accession>A0ABV5FX58</accession>
<proteinExistence type="predicted"/>
<gene>
    <name evidence="2" type="ORF">ACFFX0_08770</name>
</gene>
<keyword evidence="3" id="KW-1185">Reference proteome</keyword>
<sequence>MEACWSPASSAMPASRAAAEAAPLRTPAAACSSTERRASRMAAAESPSSWATTALSIHMAARTARLAWPARTSSATSADLSGSWPIRWTWARNIRVDANDSAGTGTPAATRASRISRHSSSRSTAGSNRPSSTCRTARATSTSGSTVSTEWADRVRSSSSTPSSTVASNDSGSRSNMVPSSASSRAWWG</sequence>
<evidence type="ECO:0000313" key="3">
    <source>
        <dbReference type="Proteomes" id="UP001589575"/>
    </source>
</evidence>
<evidence type="ECO:0000256" key="1">
    <source>
        <dbReference type="SAM" id="MobiDB-lite"/>
    </source>
</evidence>
<organism evidence="2 3">
    <name type="scientific">Citricoccus parietis</name>
    <dbReference type="NCBI Taxonomy" id="592307"/>
    <lineage>
        <taxon>Bacteria</taxon>
        <taxon>Bacillati</taxon>
        <taxon>Actinomycetota</taxon>
        <taxon>Actinomycetes</taxon>
        <taxon>Micrococcales</taxon>
        <taxon>Micrococcaceae</taxon>
        <taxon>Citricoccus</taxon>
    </lineage>
</organism>
<reference evidence="2 3" key="1">
    <citation type="submission" date="2024-09" db="EMBL/GenBank/DDBJ databases">
        <authorList>
            <person name="Sun Q."/>
            <person name="Mori K."/>
        </authorList>
    </citation>
    <scope>NUCLEOTIDE SEQUENCE [LARGE SCALE GENOMIC DNA]</scope>
    <source>
        <strain evidence="2 3">CCM 7609</strain>
    </source>
</reference>
<name>A0ABV5FX58_9MICC</name>
<evidence type="ECO:0000313" key="2">
    <source>
        <dbReference type="EMBL" id="MFB9071282.1"/>
    </source>
</evidence>
<feature type="compositionally biased region" description="Polar residues" evidence="1">
    <location>
        <begin position="172"/>
        <end position="189"/>
    </location>
</feature>
<dbReference type="EMBL" id="JBHMFI010000001">
    <property type="protein sequence ID" value="MFB9071282.1"/>
    <property type="molecule type" value="Genomic_DNA"/>
</dbReference>
<dbReference type="Proteomes" id="UP001589575">
    <property type="component" value="Unassembled WGS sequence"/>
</dbReference>
<protein>
    <submittedName>
        <fullName evidence="2">Uncharacterized protein</fullName>
    </submittedName>
</protein>
<feature type="compositionally biased region" description="Low complexity" evidence="1">
    <location>
        <begin position="121"/>
        <end position="149"/>
    </location>
</feature>